<feature type="signal peptide" evidence="1">
    <location>
        <begin position="1"/>
        <end position="30"/>
    </location>
</feature>
<evidence type="ECO:0000313" key="2">
    <source>
        <dbReference type="EMBL" id="QFU14749.1"/>
    </source>
</evidence>
<proteinExistence type="predicted"/>
<dbReference type="AlphaFoldDB" id="A0A5P9JRQ8"/>
<keyword evidence="1" id="KW-0732">Signal</keyword>
<evidence type="ECO:0000256" key="1">
    <source>
        <dbReference type="SAM" id="SignalP"/>
    </source>
</evidence>
<name>A0A5P9JRQ8_9HYPH</name>
<keyword evidence="3" id="KW-1185">Reference proteome</keyword>
<protein>
    <recommendedName>
        <fullName evidence="4">DUF2946 domain-containing protein</fullName>
    </recommendedName>
</protein>
<dbReference type="EMBL" id="CP045423">
    <property type="protein sequence ID" value="QFU14749.1"/>
    <property type="molecule type" value="Genomic_DNA"/>
</dbReference>
<dbReference type="RefSeq" id="WP_152584399.1">
    <property type="nucleotide sequence ID" value="NZ_CP045423.1"/>
</dbReference>
<dbReference type="KEGG" id="mico:GDR74_00160"/>
<reference evidence="2 3" key="1">
    <citation type="submission" date="2019-10" db="EMBL/GenBank/DDBJ databases">
        <title>Isolation, Identification of Microvirga thermotolerans HR1, a novel thermophilic bacterium and Comparative Genomics of the genus Microvirga.</title>
        <authorList>
            <person name="Li J."/>
            <person name="Zhang W."/>
            <person name="Lin M."/>
            <person name="Wang J."/>
        </authorList>
    </citation>
    <scope>NUCLEOTIDE SEQUENCE [LARGE SCALE GENOMIC DNA]</scope>
    <source>
        <strain evidence="2 3">HR1</strain>
    </source>
</reference>
<evidence type="ECO:0000313" key="3">
    <source>
        <dbReference type="Proteomes" id="UP000325614"/>
    </source>
</evidence>
<feature type="chain" id="PRO_5025008383" description="DUF2946 domain-containing protein" evidence="1">
    <location>
        <begin position="31"/>
        <end position="122"/>
    </location>
</feature>
<dbReference type="Proteomes" id="UP000325614">
    <property type="component" value="Chromosome"/>
</dbReference>
<organism evidence="2 3">
    <name type="scientific">Microvirga thermotolerans</name>
    <dbReference type="NCBI Taxonomy" id="2651334"/>
    <lineage>
        <taxon>Bacteria</taxon>
        <taxon>Pseudomonadati</taxon>
        <taxon>Pseudomonadota</taxon>
        <taxon>Alphaproteobacteria</taxon>
        <taxon>Hyphomicrobiales</taxon>
        <taxon>Methylobacteriaceae</taxon>
        <taxon>Microvirga</taxon>
    </lineage>
</organism>
<gene>
    <name evidence="2" type="ORF">GDR74_00160</name>
</gene>
<accession>A0A5P9JRQ8</accession>
<sequence>MKLWLAITRLLSVLAILALVLAPITAPAVAEGMAAPVAAADAAMDMASTGDDMPCCPPEKPVMPDCQKACPLATLCLAKIVQGVMPVNAVPARFSLARALIPGNDANPDTLAPIPPPRPPQA</sequence>
<evidence type="ECO:0008006" key="4">
    <source>
        <dbReference type="Google" id="ProtNLM"/>
    </source>
</evidence>